<name>A0A177WXZ8_BATDL</name>
<proteinExistence type="predicted"/>
<feature type="compositionally biased region" description="Basic and acidic residues" evidence="1">
    <location>
        <begin position="572"/>
        <end position="584"/>
    </location>
</feature>
<dbReference type="VEuPathDB" id="FungiDB:BDEG_28151"/>
<gene>
    <name evidence="2" type="ORF">BDEG_28151</name>
</gene>
<dbReference type="EMBL" id="DS022314">
    <property type="protein sequence ID" value="OAJ44977.1"/>
    <property type="molecule type" value="Genomic_DNA"/>
</dbReference>
<evidence type="ECO:0000256" key="1">
    <source>
        <dbReference type="SAM" id="MobiDB-lite"/>
    </source>
</evidence>
<reference evidence="2 3" key="1">
    <citation type="submission" date="2006-10" db="EMBL/GenBank/DDBJ databases">
        <title>The Genome Sequence of Batrachochytrium dendrobatidis JEL423.</title>
        <authorList>
            <consortium name="The Broad Institute Genome Sequencing Platform"/>
            <person name="Birren B."/>
            <person name="Lander E."/>
            <person name="Galagan J."/>
            <person name="Cuomo C."/>
            <person name="Devon K."/>
            <person name="Jaffe D."/>
            <person name="Butler J."/>
            <person name="Alvarez P."/>
            <person name="Gnerre S."/>
            <person name="Grabherr M."/>
            <person name="Kleber M."/>
            <person name="Mauceli E."/>
            <person name="Brockman W."/>
            <person name="Young S."/>
            <person name="LaButti K."/>
            <person name="Sykes S."/>
            <person name="DeCaprio D."/>
            <person name="Crawford M."/>
            <person name="Koehrsen M."/>
            <person name="Engels R."/>
            <person name="Montgomery P."/>
            <person name="Pearson M."/>
            <person name="Howarth C."/>
            <person name="Larson L."/>
            <person name="White J."/>
            <person name="O'Leary S."/>
            <person name="Kodira C."/>
            <person name="Zeng Q."/>
            <person name="Yandava C."/>
            <person name="Alvarado L."/>
            <person name="Longcore J."/>
            <person name="James T."/>
        </authorList>
    </citation>
    <scope>NUCLEOTIDE SEQUENCE [LARGE SCALE GENOMIC DNA]</scope>
    <source>
        <strain evidence="2 3">JEL423</strain>
    </source>
</reference>
<protein>
    <submittedName>
        <fullName evidence="2">Uncharacterized protein</fullName>
    </submittedName>
</protein>
<dbReference type="OrthoDB" id="10617523at2759"/>
<evidence type="ECO:0000313" key="2">
    <source>
        <dbReference type="EMBL" id="OAJ44977.1"/>
    </source>
</evidence>
<organism evidence="2 3">
    <name type="scientific">Batrachochytrium dendrobatidis (strain JEL423)</name>
    <dbReference type="NCBI Taxonomy" id="403673"/>
    <lineage>
        <taxon>Eukaryota</taxon>
        <taxon>Fungi</taxon>
        <taxon>Fungi incertae sedis</taxon>
        <taxon>Chytridiomycota</taxon>
        <taxon>Chytridiomycota incertae sedis</taxon>
        <taxon>Chytridiomycetes</taxon>
        <taxon>Rhizophydiales</taxon>
        <taxon>Rhizophydiales incertae sedis</taxon>
        <taxon>Batrachochytrium</taxon>
    </lineage>
</organism>
<sequence length="761" mass="84449">METAIESPARACVFRSSNDDDNSMLDCHQQSTARVQPDASTPVQTIAADATCCINPEQQQPLSMHHHSPGSYQQQQKQIPHAAPLSISVGRLRIEDDKTNICPLSPLPQLPLQTTHQYPKQPVDPQPTLFTPNQLDLNQPIRFNQNHQPPLCHQPGLSASPFKHDELCQHSQCPTATYSLPPLPRPECKDSHIDTHSPQFSLPARLKFKGTTSLRNHPYPLPVVGTYPSTLPATLASTTRLTSAPCGNTFIPHPIPAFNPDSVLETSSAPKHSSFTDQPIHALAFSTQQPRKRHSLPSFAELGLALDRMKHTVAHTNRSYQTPFPFVSDFAPAVRGSPSMISQCKVPSSTINSLEATVSLDDATNINPSPDTLLPSLSHSSLAFQPSSTNLNESVKYALPADYSYGTSNYSDLARSNYTQASHSIIGESDHRHAQYAWSQSYPDPTYHRDVQAYTSACCAEYSYPTHSSYPTYSPRYTHCYPPLNHDGYTSRSTTDPCQYHSPYWQVHSTQGPYSYPPSKINTDVAKKYIESPNRLFDHVPVDQNASRHHGASVKPPLSSVLTQLDAHSFHLEKTASKDSDNKSRISLGGLEPNIESEPFPHAALQNSTDSITKKCDSVIPITAVTVANPKPNFRRKYKSNATSTNNKIKDDCSNRRAAMNRFMNQFATVPQQIAILLKVVQDEPALREVLERRSSMSSLVTSGCKTWITQCLRPILNCYFHCHNGDMTLFTKTYSTHLVAKRFKEAGGCTCARNKMPDKQ</sequence>
<dbReference type="Proteomes" id="UP000077115">
    <property type="component" value="Unassembled WGS sequence"/>
</dbReference>
<dbReference type="AlphaFoldDB" id="A0A177WXZ8"/>
<reference evidence="2 3" key="2">
    <citation type="submission" date="2016-05" db="EMBL/GenBank/DDBJ databases">
        <title>Lineage-specific infection strategies underlie the spectrum of fungal disease in amphibians.</title>
        <authorList>
            <person name="Cuomo C.A."/>
            <person name="Farrer R.A."/>
            <person name="James T."/>
            <person name="Longcore J."/>
            <person name="Birren B."/>
        </authorList>
    </citation>
    <scope>NUCLEOTIDE SEQUENCE [LARGE SCALE GENOMIC DNA]</scope>
    <source>
        <strain evidence="2 3">JEL423</strain>
    </source>
</reference>
<feature type="region of interest" description="Disordered" evidence="1">
    <location>
        <begin position="572"/>
        <end position="598"/>
    </location>
</feature>
<evidence type="ECO:0000313" key="3">
    <source>
        <dbReference type="Proteomes" id="UP000077115"/>
    </source>
</evidence>
<accession>A0A177WXZ8</accession>
<dbReference type="EMBL" id="DS022314">
    <property type="protein sequence ID" value="OAJ44976.1"/>
    <property type="molecule type" value="Genomic_DNA"/>
</dbReference>